<dbReference type="PANTHER" id="PTHR24111">
    <property type="entry name" value="LEUCINE-RICH REPEAT-CONTAINING PROTEIN 34"/>
    <property type="match status" value="1"/>
</dbReference>
<protein>
    <submittedName>
        <fullName evidence="2">Uncharacterized protein</fullName>
    </submittedName>
</protein>
<dbReference type="PANTHER" id="PTHR24111:SF0">
    <property type="entry name" value="LEUCINE-RICH REPEAT-CONTAINING PROTEIN"/>
    <property type="match status" value="1"/>
</dbReference>
<name>A0A7S0ERG3_9CRYP</name>
<organism evidence="2">
    <name type="scientific">Hanusia phi</name>
    <dbReference type="NCBI Taxonomy" id="3032"/>
    <lineage>
        <taxon>Eukaryota</taxon>
        <taxon>Cryptophyceae</taxon>
        <taxon>Pyrenomonadales</taxon>
        <taxon>Geminigeraceae</taxon>
        <taxon>Hanusia</taxon>
    </lineage>
</organism>
<evidence type="ECO:0000256" key="1">
    <source>
        <dbReference type="ARBA" id="ARBA00022737"/>
    </source>
</evidence>
<dbReference type="AlphaFoldDB" id="A0A7S0ERG3"/>
<reference evidence="2" key="1">
    <citation type="submission" date="2021-01" db="EMBL/GenBank/DDBJ databases">
        <authorList>
            <person name="Corre E."/>
            <person name="Pelletier E."/>
            <person name="Niang G."/>
            <person name="Scheremetjew M."/>
            <person name="Finn R."/>
            <person name="Kale V."/>
            <person name="Holt S."/>
            <person name="Cochrane G."/>
            <person name="Meng A."/>
            <person name="Brown T."/>
            <person name="Cohen L."/>
        </authorList>
    </citation>
    <scope>NUCLEOTIDE SEQUENCE</scope>
    <source>
        <strain evidence="2">CCMP325</strain>
    </source>
</reference>
<dbReference type="EMBL" id="HBEO01022510">
    <property type="protein sequence ID" value="CAD8492801.1"/>
    <property type="molecule type" value="Transcribed_RNA"/>
</dbReference>
<dbReference type="InterPro" id="IPR052201">
    <property type="entry name" value="LRR-containing_regulator"/>
</dbReference>
<dbReference type="InterPro" id="IPR032675">
    <property type="entry name" value="LRR_dom_sf"/>
</dbReference>
<accession>A0A7S0ERG3</accession>
<dbReference type="SUPFAM" id="SSF52047">
    <property type="entry name" value="RNI-like"/>
    <property type="match status" value="1"/>
</dbReference>
<keyword evidence="1" id="KW-0677">Repeat</keyword>
<sequence>MNKFTDEKCKQLRELASGTRAKLSMKDELLTEEKIGLVCDAILQSKAICELDFESSGIGDKGCEHIRRLVEGDGIIISLDLQLCQITDNGFKILAEALLRASSPIRALNLGQNGLTSQSTELVASLQRRYPLMMLLLKGNKIPEEDLQRIQQWSLTEKQVDNLIEHSCAREKQRMEEEKLNQENEDANVLGGEEEVTQETCAEMKTEMNV</sequence>
<evidence type="ECO:0000313" key="2">
    <source>
        <dbReference type="EMBL" id="CAD8492801.1"/>
    </source>
</evidence>
<dbReference type="Gene3D" id="3.80.10.10">
    <property type="entry name" value="Ribonuclease Inhibitor"/>
    <property type="match status" value="1"/>
</dbReference>
<dbReference type="Pfam" id="PF13516">
    <property type="entry name" value="LRR_6"/>
    <property type="match status" value="1"/>
</dbReference>
<gene>
    <name evidence="2" type="ORF">HPHI1048_LOCUS15231</name>
</gene>
<proteinExistence type="predicted"/>
<dbReference type="InterPro" id="IPR001611">
    <property type="entry name" value="Leu-rich_rpt"/>
</dbReference>